<dbReference type="EC" id="4.2.2.29" evidence="7"/>
<evidence type="ECO:0000256" key="8">
    <source>
        <dbReference type="SAM" id="MobiDB-lite"/>
    </source>
</evidence>
<keyword evidence="7" id="KW-0997">Cell inner membrane</keyword>
<keyword evidence="2 7" id="KW-0812">Transmembrane</keyword>
<name>A0A9X9X7Y7_9PROT</name>
<dbReference type="GO" id="GO:0009252">
    <property type="term" value="P:peptidoglycan biosynthetic process"/>
    <property type="evidence" value="ECO:0007669"/>
    <property type="project" value="UniProtKB-UniRule"/>
</dbReference>
<feature type="transmembrane region" description="Helical" evidence="7">
    <location>
        <begin position="40"/>
        <end position="61"/>
    </location>
</feature>
<evidence type="ECO:0000256" key="1">
    <source>
        <dbReference type="ARBA" id="ARBA00022475"/>
    </source>
</evidence>
<keyword evidence="4 7" id="KW-0472">Membrane</keyword>
<comment type="caution">
    <text evidence="9">The sequence shown here is derived from an EMBL/GenBank/DDBJ whole genome shotgun (WGS) entry which is preliminary data.</text>
</comment>
<evidence type="ECO:0000256" key="2">
    <source>
        <dbReference type="ARBA" id="ARBA00022692"/>
    </source>
</evidence>
<protein>
    <recommendedName>
        <fullName evidence="7">Endolytic murein transglycosylase</fullName>
        <ecNumber evidence="7">4.2.2.29</ecNumber>
    </recommendedName>
    <alternativeName>
        <fullName evidence="7">Peptidoglycan lytic transglycosylase</fullName>
    </alternativeName>
    <alternativeName>
        <fullName evidence="7">Peptidoglycan polymerization terminase</fullName>
    </alternativeName>
</protein>
<comment type="catalytic activity">
    <reaction evidence="7">
        <text>a peptidoglycan chain = a peptidoglycan chain with N-acetyl-1,6-anhydromuramyl-[peptide] at the reducing end + a peptidoglycan chain with N-acetylglucosamine at the non-reducing end.</text>
        <dbReference type="EC" id="4.2.2.29"/>
    </reaction>
</comment>
<dbReference type="GO" id="GO:0008932">
    <property type="term" value="F:lytic endotransglycosylase activity"/>
    <property type="evidence" value="ECO:0007669"/>
    <property type="project" value="UniProtKB-UniRule"/>
</dbReference>
<comment type="subcellular location">
    <subcellularLocation>
        <location evidence="7">Cell inner membrane</location>
        <topology evidence="7">Single-pass membrane protein</topology>
    </subcellularLocation>
</comment>
<evidence type="ECO:0000256" key="7">
    <source>
        <dbReference type="HAMAP-Rule" id="MF_02065"/>
    </source>
</evidence>
<dbReference type="NCBIfam" id="TIGR00247">
    <property type="entry name" value="endolytic transglycosylase MltG"/>
    <property type="match status" value="1"/>
</dbReference>
<dbReference type="Pfam" id="PF02618">
    <property type="entry name" value="YceG"/>
    <property type="match status" value="1"/>
</dbReference>
<dbReference type="EMBL" id="JAAEDL010000003">
    <property type="protein sequence ID" value="MBR0679823.1"/>
    <property type="molecule type" value="Genomic_DNA"/>
</dbReference>
<dbReference type="PANTHER" id="PTHR30518:SF2">
    <property type="entry name" value="ENDOLYTIC MUREIN TRANSGLYCOSYLASE"/>
    <property type="match status" value="1"/>
</dbReference>
<evidence type="ECO:0000256" key="5">
    <source>
        <dbReference type="ARBA" id="ARBA00023239"/>
    </source>
</evidence>
<keyword evidence="10" id="KW-1185">Reference proteome</keyword>
<feature type="site" description="Important for catalytic activity" evidence="7">
    <location>
        <position position="239"/>
    </location>
</feature>
<dbReference type="Gene3D" id="3.30.1490.480">
    <property type="entry name" value="Endolytic murein transglycosylase"/>
    <property type="match status" value="1"/>
</dbReference>
<organism evidence="9 10">
    <name type="scientific">Neoroseomonas eburnea</name>
    <dbReference type="NCBI Taxonomy" id="1346889"/>
    <lineage>
        <taxon>Bacteria</taxon>
        <taxon>Pseudomonadati</taxon>
        <taxon>Pseudomonadota</taxon>
        <taxon>Alphaproteobacteria</taxon>
        <taxon>Acetobacterales</taxon>
        <taxon>Acetobacteraceae</taxon>
        <taxon>Neoroseomonas</taxon>
    </lineage>
</organism>
<evidence type="ECO:0000313" key="9">
    <source>
        <dbReference type="EMBL" id="MBR0679823.1"/>
    </source>
</evidence>
<dbReference type="GO" id="GO:0005886">
    <property type="term" value="C:plasma membrane"/>
    <property type="evidence" value="ECO:0007669"/>
    <property type="project" value="UniProtKB-SubCell"/>
</dbReference>
<evidence type="ECO:0000256" key="6">
    <source>
        <dbReference type="ARBA" id="ARBA00023316"/>
    </source>
</evidence>
<keyword evidence="5 7" id="KW-0456">Lyase</keyword>
<reference evidence="9" key="1">
    <citation type="submission" date="2020-01" db="EMBL/GenBank/DDBJ databases">
        <authorList>
            <person name="Rat A."/>
        </authorList>
    </citation>
    <scope>NUCLEOTIDE SEQUENCE</scope>
    <source>
        <strain evidence="9">LMG 31228</strain>
    </source>
</reference>
<dbReference type="Proteomes" id="UP001138709">
    <property type="component" value="Unassembled WGS sequence"/>
</dbReference>
<feature type="region of interest" description="Disordered" evidence="8">
    <location>
        <begin position="1"/>
        <end position="36"/>
    </location>
</feature>
<keyword evidence="1 7" id="KW-1003">Cell membrane</keyword>
<dbReference type="HAMAP" id="MF_02065">
    <property type="entry name" value="MltG"/>
    <property type="match status" value="1"/>
</dbReference>
<dbReference type="PANTHER" id="PTHR30518">
    <property type="entry name" value="ENDOLYTIC MUREIN TRANSGLYCOSYLASE"/>
    <property type="match status" value="1"/>
</dbReference>
<sequence>MSPCPTPSASAEPTPASSSAPPPEAPEGVTRRTPPLRRRLRRAGVALVVLLGLLAGGGWAARTAYHGWSAPGPLAEPTRIVIPRGGTETIAATLAARGVIRDARAFALAAWVTRDQGPLRAAEFAFPAGAPLSEVLRILREERPVQRRLTIAEGLSAHQIRALLERTDGLVGEAPAIGEGELLPETYAYEWGESRAAIIRRAAAAMERALAAAWAARAPDLPLNSPREALVLASIVERETGRAEERAQVAGVFVNRLRRGMPLQSDPTVAYAATGGEPMERAISRADLERDHPFNTYRNRGLPPAPIASPGRASLEAATRPDATDALYFVADGTGGHAFARTLEEHNRNVARWREIERRNATR</sequence>
<evidence type="ECO:0000256" key="4">
    <source>
        <dbReference type="ARBA" id="ARBA00023136"/>
    </source>
</evidence>
<dbReference type="CDD" id="cd08010">
    <property type="entry name" value="MltG_like"/>
    <property type="match status" value="1"/>
</dbReference>
<dbReference type="AlphaFoldDB" id="A0A9X9X7Y7"/>
<dbReference type="GO" id="GO:0071555">
    <property type="term" value="P:cell wall organization"/>
    <property type="evidence" value="ECO:0007669"/>
    <property type="project" value="UniProtKB-KW"/>
</dbReference>
<evidence type="ECO:0000313" key="10">
    <source>
        <dbReference type="Proteomes" id="UP001138709"/>
    </source>
</evidence>
<reference evidence="9" key="2">
    <citation type="journal article" date="2021" name="Syst. Appl. Microbiol.">
        <title>Roseomonas hellenica sp. nov., isolated from roots of wild-growing Alkanna tinctoria.</title>
        <authorList>
            <person name="Rat A."/>
            <person name="Naranjo H.D."/>
            <person name="Lebbe L."/>
            <person name="Cnockaert M."/>
            <person name="Krigas N."/>
            <person name="Grigoriadou K."/>
            <person name="Maloupa E."/>
            <person name="Willems A."/>
        </authorList>
    </citation>
    <scope>NUCLEOTIDE SEQUENCE</scope>
    <source>
        <strain evidence="9">LMG 31228</strain>
    </source>
</reference>
<comment type="similarity">
    <text evidence="7">Belongs to the transglycosylase MltG family.</text>
</comment>
<keyword evidence="6 7" id="KW-0961">Cell wall biogenesis/degradation</keyword>
<evidence type="ECO:0000256" key="3">
    <source>
        <dbReference type="ARBA" id="ARBA00022989"/>
    </source>
</evidence>
<accession>A0A9X9X7Y7</accession>
<dbReference type="InterPro" id="IPR003770">
    <property type="entry name" value="MLTG-like"/>
</dbReference>
<comment type="function">
    <text evidence="7">Functions as a peptidoglycan terminase that cleaves nascent peptidoglycan strands endolytically to terminate their elongation.</text>
</comment>
<proteinExistence type="inferred from homology"/>
<feature type="compositionally biased region" description="Low complexity" evidence="8">
    <location>
        <begin position="7"/>
        <end position="19"/>
    </location>
</feature>
<keyword evidence="3 7" id="KW-1133">Transmembrane helix</keyword>
<dbReference type="Gene3D" id="3.30.160.60">
    <property type="entry name" value="Classic Zinc Finger"/>
    <property type="match status" value="1"/>
</dbReference>
<gene>
    <name evidence="7 9" type="primary">mltG</name>
    <name evidence="9" type="ORF">GXW74_04945</name>
</gene>